<evidence type="ECO:0000256" key="1">
    <source>
        <dbReference type="SAM" id="Coils"/>
    </source>
</evidence>
<organism evidence="3 4">
    <name type="scientific">Ascosphaera apis ARSEF 7405</name>
    <dbReference type="NCBI Taxonomy" id="392613"/>
    <lineage>
        <taxon>Eukaryota</taxon>
        <taxon>Fungi</taxon>
        <taxon>Dikarya</taxon>
        <taxon>Ascomycota</taxon>
        <taxon>Pezizomycotina</taxon>
        <taxon>Eurotiomycetes</taxon>
        <taxon>Eurotiomycetidae</taxon>
        <taxon>Onygenales</taxon>
        <taxon>Ascosphaeraceae</taxon>
        <taxon>Ascosphaera</taxon>
    </lineage>
</organism>
<comment type="caution">
    <text evidence="3">The sequence shown here is derived from an EMBL/GenBank/DDBJ whole genome shotgun (WGS) entry which is preliminary data.</text>
</comment>
<sequence>MEIKQYHLKPGKFDSDLIEWGWVDGIEAVRENDYKCRKCDKKIAVQTTKVGGIRGVARILAFDISAICLKDPTHSKDSKHYVKARRVDITAGEECQRIKQFLDLPDNFDEREEKEKKKNVHCQSDIGQDNSKPMSNFTPAFDMPSPKGDPGKMNNRSDELGAESDNNGKNVQREAMQPPPDKNVNEHTMTANDWKDAYRTLSITLAELRAERERTASLEQELKQLKAAQGVAPPGGKWGFSF</sequence>
<accession>A0A167XNP1</accession>
<evidence type="ECO:0000313" key="3">
    <source>
        <dbReference type="EMBL" id="KZZ90292.1"/>
    </source>
</evidence>
<feature type="coiled-coil region" evidence="1">
    <location>
        <begin position="191"/>
        <end position="228"/>
    </location>
</feature>
<dbReference type="AlphaFoldDB" id="A0A167XNP1"/>
<reference evidence="3 4" key="1">
    <citation type="journal article" date="2016" name="Genome Biol. Evol.">
        <title>Divergent and convergent evolution of fungal pathogenicity.</title>
        <authorList>
            <person name="Shang Y."/>
            <person name="Xiao G."/>
            <person name="Zheng P."/>
            <person name="Cen K."/>
            <person name="Zhan S."/>
            <person name="Wang C."/>
        </authorList>
    </citation>
    <scope>NUCLEOTIDE SEQUENCE [LARGE SCALE GENOMIC DNA]</scope>
    <source>
        <strain evidence="3 4">ARSEF 7405</strain>
    </source>
</reference>
<proteinExistence type="predicted"/>
<keyword evidence="1" id="KW-0175">Coiled coil</keyword>
<dbReference type="VEuPathDB" id="FungiDB:AAP_03822"/>
<feature type="region of interest" description="Disordered" evidence="2">
    <location>
        <begin position="112"/>
        <end position="187"/>
    </location>
</feature>
<name>A0A167XNP1_9EURO</name>
<protein>
    <submittedName>
        <fullName evidence="3">Uncharacterized protein</fullName>
    </submittedName>
</protein>
<dbReference type="OrthoDB" id="10610634at2759"/>
<dbReference type="Proteomes" id="UP000242877">
    <property type="component" value="Unassembled WGS sequence"/>
</dbReference>
<evidence type="ECO:0000256" key="2">
    <source>
        <dbReference type="SAM" id="MobiDB-lite"/>
    </source>
</evidence>
<evidence type="ECO:0000313" key="4">
    <source>
        <dbReference type="Proteomes" id="UP000242877"/>
    </source>
</evidence>
<keyword evidence="4" id="KW-1185">Reference proteome</keyword>
<gene>
    <name evidence="3" type="ORF">AAP_03822</name>
</gene>
<dbReference type="EMBL" id="AZGZ01000017">
    <property type="protein sequence ID" value="KZZ90292.1"/>
    <property type="molecule type" value="Genomic_DNA"/>
</dbReference>
<feature type="compositionally biased region" description="Polar residues" evidence="2">
    <location>
        <begin position="121"/>
        <end position="138"/>
    </location>
</feature>